<feature type="transmembrane region" description="Helical" evidence="10">
    <location>
        <begin position="395"/>
        <end position="418"/>
    </location>
</feature>
<name>A0ABT2WH17_9BACI</name>
<dbReference type="NCBIfam" id="TIGR00813">
    <property type="entry name" value="sss"/>
    <property type="match status" value="1"/>
</dbReference>
<evidence type="ECO:0000256" key="3">
    <source>
        <dbReference type="ARBA" id="ARBA00022448"/>
    </source>
</evidence>
<evidence type="ECO:0000256" key="7">
    <source>
        <dbReference type="ARBA" id="ARBA00022989"/>
    </source>
</evidence>
<feature type="transmembrane region" description="Helical" evidence="10">
    <location>
        <begin position="268"/>
        <end position="295"/>
    </location>
</feature>
<proteinExistence type="inferred from homology"/>
<dbReference type="RefSeq" id="WP_263061754.1">
    <property type="nucleotide sequence ID" value="NZ_JAOUSE010000027.1"/>
</dbReference>
<dbReference type="Pfam" id="PF00474">
    <property type="entry name" value="SSF"/>
    <property type="match status" value="1"/>
</dbReference>
<organism evidence="11 12">
    <name type="scientific">Pallidibacillus thermolactis</name>
    <dbReference type="NCBI Taxonomy" id="251051"/>
    <lineage>
        <taxon>Bacteria</taxon>
        <taxon>Bacillati</taxon>
        <taxon>Bacillota</taxon>
        <taxon>Bacilli</taxon>
        <taxon>Bacillales</taxon>
        <taxon>Bacillaceae</taxon>
        <taxon>Pallidibacillus</taxon>
    </lineage>
</organism>
<dbReference type="PROSITE" id="PS50283">
    <property type="entry name" value="NA_SOLUT_SYMP_3"/>
    <property type="match status" value="1"/>
</dbReference>
<feature type="transmembrane region" description="Helical" evidence="10">
    <location>
        <begin position="234"/>
        <end position="256"/>
    </location>
</feature>
<feature type="transmembrane region" description="Helical" evidence="10">
    <location>
        <begin position="464"/>
        <end position="485"/>
    </location>
</feature>
<evidence type="ECO:0000256" key="10">
    <source>
        <dbReference type="SAM" id="Phobius"/>
    </source>
</evidence>
<sequence>MNPTYFLLLIYIIVCTLIITYWAAKRSGTTKQYYIASGTLTGYQNGMAISGDFISAASFLGVVGMIAIRGYDGFLYSIGFLVSYIVVLFLVSEPVHRLGKYSLGDVVCTRFPSQTMRFMMAFCTFIISILYMIPQLVASGFLLRLLLDIDYSLSVFVIGTIMTIYVVFGGMVATSWVQIIKTVLLMSGTFLLTLIVFSHFNWDLSKLLSKVKEGTPLGEQFFLPGHLYHNSLEFLSLQLSLVLGTAGLPHILMRLFTVRNTAEVRKSLLSATWIIGLFYFMTLVLGFGTVALLGYEQLIAKDPTGNLAAPLLASVVGGDFLLAFVSAVAFTTIVAVVSGLAISATTAFSHDIFYHIWKKEKTNEKEQLWAARLTAFVIGFLSTLFALRLESINVTFLVSMTFIVAASSIFPVLILTIYWKRFTHVGAISAIISGVAASIIFVALGPYIMNPVDGWINADPIFSLYNPGIITIPIGFAGALLGSLFSKNSLHKETNFHDFYIKAQTGISSRGDQEW</sequence>
<feature type="transmembrane region" description="Helical" evidence="10">
    <location>
        <begin position="120"/>
        <end position="147"/>
    </location>
</feature>
<dbReference type="PANTHER" id="PTHR48086">
    <property type="entry name" value="SODIUM/PROLINE SYMPORTER-RELATED"/>
    <property type="match status" value="1"/>
</dbReference>
<evidence type="ECO:0000256" key="2">
    <source>
        <dbReference type="ARBA" id="ARBA00006434"/>
    </source>
</evidence>
<dbReference type="EMBL" id="JAOUSE010000027">
    <property type="protein sequence ID" value="MCU9594717.1"/>
    <property type="molecule type" value="Genomic_DNA"/>
</dbReference>
<keyword evidence="6" id="KW-0769">Symport</keyword>
<dbReference type="InterPro" id="IPR050277">
    <property type="entry name" value="Sodium:Solute_Symporter"/>
</dbReference>
<evidence type="ECO:0000313" key="12">
    <source>
        <dbReference type="Proteomes" id="UP001208656"/>
    </source>
</evidence>
<feature type="transmembrane region" description="Helical" evidence="10">
    <location>
        <begin position="183"/>
        <end position="202"/>
    </location>
</feature>
<keyword evidence="7 10" id="KW-1133">Transmembrane helix</keyword>
<comment type="similarity">
    <text evidence="2 9">Belongs to the sodium:solute symporter (SSF) (TC 2.A.21) family.</text>
</comment>
<evidence type="ECO:0000256" key="4">
    <source>
        <dbReference type="ARBA" id="ARBA00022475"/>
    </source>
</evidence>
<feature type="transmembrane region" description="Helical" evidence="10">
    <location>
        <begin position="320"/>
        <end position="348"/>
    </location>
</feature>
<dbReference type="InterPro" id="IPR001734">
    <property type="entry name" value="Na/solute_symporter"/>
</dbReference>
<feature type="transmembrane region" description="Helical" evidence="10">
    <location>
        <begin position="6"/>
        <end position="24"/>
    </location>
</feature>
<feature type="transmembrane region" description="Helical" evidence="10">
    <location>
        <begin position="74"/>
        <end position="91"/>
    </location>
</feature>
<keyword evidence="3" id="KW-0813">Transport</keyword>
<dbReference type="PANTHER" id="PTHR48086:SF6">
    <property type="entry name" value="CATION_ACETATE SYMPORTER ACTP"/>
    <property type="match status" value="1"/>
</dbReference>
<evidence type="ECO:0000256" key="9">
    <source>
        <dbReference type="RuleBase" id="RU362091"/>
    </source>
</evidence>
<evidence type="ECO:0000256" key="5">
    <source>
        <dbReference type="ARBA" id="ARBA00022692"/>
    </source>
</evidence>
<gene>
    <name evidence="11" type="ORF">OEV82_09635</name>
</gene>
<dbReference type="Gene3D" id="1.20.1730.10">
    <property type="entry name" value="Sodium/glucose cotransporter"/>
    <property type="match status" value="1"/>
</dbReference>
<comment type="caution">
    <text evidence="11">The sequence shown here is derived from an EMBL/GenBank/DDBJ whole genome shotgun (WGS) entry which is preliminary data.</text>
</comment>
<comment type="subcellular location">
    <subcellularLocation>
        <location evidence="1">Cell membrane</location>
        <topology evidence="1">Multi-pass membrane protein</topology>
    </subcellularLocation>
</comment>
<accession>A0ABT2WH17</accession>
<dbReference type="Proteomes" id="UP001208656">
    <property type="component" value="Unassembled WGS sequence"/>
</dbReference>
<feature type="transmembrane region" description="Helical" evidence="10">
    <location>
        <begin position="425"/>
        <end position="444"/>
    </location>
</feature>
<protein>
    <submittedName>
        <fullName evidence="11">Cation acetate symporter</fullName>
    </submittedName>
</protein>
<evidence type="ECO:0000256" key="6">
    <source>
        <dbReference type="ARBA" id="ARBA00022847"/>
    </source>
</evidence>
<evidence type="ECO:0000256" key="8">
    <source>
        <dbReference type="ARBA" id="ARBA00023136"/>
    </source>
</evidence>
<keyword evidence="8 10" id="KW-0472">Membrane</keyword>
<keyword evidence="12" id="KW-1185">Reference proteome</keyword>
<evidence type="ECO:0000256" key="1">
    <source>
        <dbReference type="ARBA" id="ARBA00004651"/>
    </source>
</evidence>
<evidence type="ECO:0000313" key="11">
    <source>
        <dbReference type="EMBL" id="MCU9594717.1"/>
    </source>
</evidence>
<keyword evidence="5 10" id="KW-0812">Transmembrane</keyword>
<dbReference type="CDD" id="cd11480">
    <property type="entry name" value="SLC5sbd_u4"/>
    <property type="match status" value="1"/>
</dbReference>
<feature type="transmembrane region" description="Helical" evidence="10">
    <location>
        <begin position="369"/>
        <end position="389"/>
    </location>
</feature>
<keyword evidence="4" id="KW-1003">Cell membrane</keyword>
<reference evidence="11 12" key="1">
    <citation type="submission" date="2022-10" db="EMBL/GenBank/DDBJ databases">
        <title>Description of Fervidibacillus gen. nov. in the family Fervidibacillaceae fam. nov. with two species, Fervidibacillus albus sp. nov., and Fervidibacillus halotolerans sp. nov., isolated from tidal flat sediments.</title>
        <authorList>
            <person name="Kwon K.K."/>
            <person name="Yang S.-H."/>
        </authorList>
    </citation>
    <scope>NUCLEOTIDE SEQUENCE [LARGE SCALE GENOMIC DNA]</scope>
    <source>
        <strain evidence="11 12">DSM 23332</strain>
    </source>
</reference>
<feature type="transmembrane region" description="Helical" evidence="10">
    <location>
        <begin position="45"/>
        <end position="68"/>
    </location>
</feature>
<feature type="transmembrane region" description="Helical" evidence="10">
    <location>
        <begin position="153"/>
        <end position="176"/>
    </location>
</feature>
<dbReference type="InterPro" id="IPR038377">
    <property type="entry name" value="Na/Glc_symporter_sf"/>
</dbReference>